<comment type="subcellular location">
    <subcellularLocation>
        <location evidence="1">Membrane</location>
        <topology evidence="1">Multi-pass membrane protein</topology>
    </subcellularLocation>
</comment>
<evidence type="ECO:0000256" key="3">
    <source>
        <dbReference type="ARBA" id="ARBA00022989"/>
    </source>
</evidence>
<dbReference type="OrthoDB" id="1631746at2"/>
<dbReference type="GO" id="GO:0016874">
    <property type="term" value="F:ligase activity"/>
    <property type="evidence" value="ECO:0007669"/>
    <property type="project" value="UniProtKB-KW"/>
</dbReference>
<dbReference type="PANTHER" id="PTHR37422:SF13">
    <property type="entry name" value="LIPOPOLYSACCHARIDE BIOSYNTHESIS PROTEIN PA4999-RELATED"/>
    <property type="match status" value="1"/>
</dbReference>
<organism evidence="7 8">
    <name type="scientific">Flagellimonas allohymeniacidonis</name>
    <dbReference type="NCBI Taxonomy" id="2517819"/>
    <lineage>
        <taxon>Bacteria</taxon>
        <taxon>Pseudomonadati</taxon>
        <taxon>Bacteroidota</taxon>
        <taxon>Flavobacteriia</taxon>
        <taxon>Flavobacteriales</taxon>
        <taxon>Flavobacteriaceae</taxon>
        <taxon>Flagellimonas</taxon>
    </lineage>
</organism>
<name>A0A4Q8QDD1_9FLAO</name>
<dbReference type="PANTHER" id="PTHR37422">
    <property type="entry name" value="TEICHURONIC ACID BIOSYNTHESIS PROTEIN TUAE"/>
    <property type="match status" value="1"/>
</dbReference>
<evidence type="ECO:0000259" key="6">
    <source>
        <dbReference type="Pfam" id="PF04932"/>
    </source>
</evidence>
<feature type="transmembrane region" description="Helical" evidence="5">
    <location>
        <begin position="95"/>
        <end position="113"/>
    </location>
</feature>
<feature type="transmembrane region" description="Helical" evidence="5">
    <location>
        <begin position="176"/>
        <end position="194"/>
    </location>
</feature>
<proteinExistence type="predicted"/>
<comment type="caution">
    <text evidence="7">The sequence shown here is derived from an EMBL/GenBank/DDBJ whole genome shotgun (WGS) entry which is preliminary data.</text>
</comment>
<gene>
    <name evidence="7" type="ORF">EW142_12780</name>
</gene>
<dbReference type="EMBL" id="SGIU01000002">
    <property type="protein sequence ID" value="TAI47537.1"/>
    <property type="molecule type" value="Genomic_DNA"/>
</dbReference>
<keyword evidence="7" id="KW-0436">Ligase</keyword>
<feature type="transmembrane region" description="Helical" evidence="5">
    <location>
        <begin position="33"/>
        <end position="49"/>
    </location>
</feature>
<feature type="transmembrane region" description="Helical" evidence="5">
    <location>
        <begin position="249"/>
        <end position="266"/>
    </location>
</feature>
<accession>A0A4Q8QDD1</accession>
<keyword evidence="2 5" id="KW-0812">Transmembrane</keyword>
<evidence type="ECO:0000256" key="5">
    <source>
        <dbReference type="SAM" id="Phobius"/>
    </source>
</evidence>
<feature type="transmembrane region" description="Helical" evidence="5">
    <location>
        <begin position="374"/>
        <end position="394"/>
    </location>
</feature>
<dbReference type="GO" id="GO:0016020">
    <property type="term" value="C:membrane"/>
    <property type="evidence" value="ECO:0007669"/>
    <property type="project" value="UniProtKB-SubCell"/>
</dbReference>
<reference evidence="7 8" key="1">
    <citation type="submission" date="2019-02" db="EMBL/GenBank/DDBJ databases">
        <title>Draft genome sequence of Muricauda sp. 176CP4-71.</title>
        <authorList>
            <person name="Park J.-S."/>
        </authorList>
    </citation>
    <scope>NUCLEOTIDE SEQUENCE [LARGE SCALE GENOMIC DNA]</scope>
    <source>
        <strain evidence="7 8">176CP4-71</strain>
    </source>
</reference>
<evidence type="ECO:0000313" key="8">
    <source>
        <dbReference type="Proteomes" id="UP000291981"/>
    </source>
</evidence>
<feature type="transmembrane region" description="Helical" evidence="5">
    <location>
        <begin position="206"/>
        <end position="237"/>
    </location>
</feature>
<dbReference type="AlphaFoldDB" id="A0A4Q8QDD1"/>
<feature type="transmembrane region" description="Helical" evidence="5">
    <location>
        <begin position="120"/>
        <end position="141"/>
    </location>
</feature>
<sequence length="418" mass="47582">MKSERLQHKRILVHLNDILMLAFAALLPLNLKLLPLLLAALLGIALLRIQKETILQNLKLFIPYFIGFVLLFVWQAISLIWTTEVSFGVDKLGRRAFYIVAPALFVLTNRIEFIKPVKAYIVSNIILCLAGFVHLVIFFITEKMHFIERTLQEGVNSETASYLIFHGRNNFIFLDIHRTYFCFSLIICILVLFFSKKSYFGTHIKYLALGLISFVIFLLQAKITVIILVILLVTIFLVEVRKKPVKVKFWASIVFGSVLLLGFHVSSPRFNRMINEISNISENTNGSFIERINYTNTAIALIKEAPIIGHGFGDVRTVMKQKMEHLNYADKLEQPSYDPHNEFLKALVGTGLIGFLLLTMALITPLFFSIKEKNLAMGILIGTISILCLVEPLLSRQMGMFTSLFFIGIFVKSELVNE</sequence>
<keyword evidence="3 5" id="KW-1133">Transmembrane helix</keyword>
<feature type="transmembrane region" description="Helical" evidence="5">
    <location>
        <begin position="346"/>
        <end position="368"/>
    </location>
</feature>
<evidence type="ECO:0000256" key="4">
    <source>
        <dbReference type="ARBA" id="ARBA00023136"/>
    </source>
</evidence>
<dbReference type="Proteomes" id="UP000291981">
    <property type="component" value="Unassembled WGS sequence"/>
</dbReference>
<evidence type="ECO:0000313" key="7">
    <source>
        <dbReference type="EMBL" id="TAI47537.1"/>
    </source>
</evidence>
<feature type="transmembrane region" description="Helical" evidence="5">
    <location>
        <begin position="61"/>
        <end position="83"/>
    </location>
</feature>
<dbReference type="RefSeq" id="WP_130614433.1">
    <property type="nucleotide sequence ID" value="NZ_SGIU01000002.1"/>
</dbReference>
<protein>
    <submittedName>
        <fullName evidence="7">O-antigen ligase domain-containing protein</fullName>
    </submittedName>
</protein>
<feature type="domain" description="O-antigen ligase-related" evidence="6">
    <location>
        <begin position="208"/>
        <end position="358"/>
    </location>
</feature>
<keyword evidence="8" id="KW-1185">Reference proteome</keyword>
<keyword evidence="4 5" id="KW-0472">Membrane</keyword>
<evidence type="ECO:0000256" key="1">
    <source>
        <dbReference type="ARBA" id="ARBA00004141"/>
    </source>
</evidence>
<evidence type="ECO:0000256" key="2">
    <source>
        <dbReference type="ARBA" id="ARBA00022692"/>
    </source>
</evidence>
<dbReference type="InterPro" id="IPR007016">
    <property type="entry name" value="O-antigen_ligase-rel_domated"/>
</dbReference>
<dbReference type="Pfam" id="PF04932">
    <property type="entry name" value="Wzy_C"/>
    <property type="match status" value="1"/>
</dbReference>
<dbReference type="InterPro" id="IPR051533">
    <property type="entry name" value="WaaL-like"/>
</dbReference>